<gene>
    <name evidence="11" type="ORF">AAP_00073</name>
</gene>
<evidence type="ECO:0000313" key="12">
    <source>
        <dbReference type="Proteomes" id="UP000242877"/>
    </source>
</evidence>
<evidence type="ECO:0000256" key="4">
    <source>
        <dbReference type="ARBA" id="ARBA00012682"/>
    </source>
</evidence>
<dbReference type="EC" id="1.15.1.1" evidence="4"/>
<dbReference type="FunFam" id="2.60.40.200:FF:000007">
    <property type="entry name" value="Cell surface Cu-only superoxide dismutase 5"/>
    <property type="match status" value="1"/>
</dbReference>
<evidence type="ECO:0000256" key="5">
    <source>
        <dbReference type="ARBA" id="ARBA00022525"/>
    </source>
</evidence>
<evidence type="ECO:0000256" key="2">
    <source>
        <dbReference type="ARBA" id="ARBA00004613"/>
    </source>
</evidence>
<sequence length="282" mass="30542">MQFKWITPVLAALSSSGVFAADAPITKDNTGTAVYSAELLNKENTTIRGVISGQAGPHGRGVRIHLRFTGLPNDDSLAPYMYHIHEYPVPENGDCYATGGHLNPYGVPDDFKCDPQYAQRCQVGDLSGKHGKLPKGEYLTMYKDDYLSINTMDEAFFGSRSIVVHSNNNTRLNCGNFQKVGGGEVAVPVVRPNLTTNAPPGFPSTATMRPWYTGIKPAATGESKSTKHSSETSSSRPKTYHSPTPSSHEETTKYTNGGAQNTYPSVLLSGLFVLLTSFFIAK</sequence>
<reference evidence="11 12" key="1">
    <citation type="journal article" date="2016" name="Genome Biol. Evol.">
        <title>Divergent and convergent evolution of fungal pathogenicity.</title>
        <authorList>
            <person name="Shang Y."/>
            <person name="Xiao G."/>
            <person name="Zheng P."/>
            <person name="Cen K."/>
            <person name="Zhan S."/>
            <person name="Wang C."/>
        </authorList>
    </citation>
    <scope>NUCLEOTIDE SEQUENCE [LARGE SCALE GENOMIC DNA]</scope>
    <source>
        <strain evidence="11 12">ARSEF 7405</strain>
    </source>
</reference>
<dbReference type="GO" id="GO:0005576">
    <property type="term" value="C:extracellular region"/>
    <property type="evidence" value="ECO:0007669"/>
    <property type="project" value="UniProtKB-SubCell"/>
</dbReference>
<dbReference type="PANTHER" id="PTHR10003">
    <property type="entry name" value="SUPEROXIDE DISMUTASE CU-ZN -RELATED"/>
    <property type="match status" value="1"/>
</dbReference>
<evidence type="ECO:0000256" key="6">
    <source>
        <dbReference type="ARBA" id="ARBA00022862"/>
    </source>
</evidence>
<keyword evidence="6" id="KW-0049">Antioxidant</keyword>
<protein>
    <recommendedName>
        <fullName evidence="4">superoxide dismutase</fullName>
        <ecNumber evidence="4">1.15.1.1</ecNumber>
    </recommendedName>
</protein>
<comment type="similarity">
    <text evidence="3">Belongs to the Cu-Zn superoxide dismutase family.</text>
</comment>
<comment type="caution">
    <text evidence="11">The sequence shown here is derived from an EMBL/GenBank/DDBJ whole genome shotgun (WGS) entry which is preliminary data.</text>
</comment>
<dbReference type="Proteomes" id="UP000242877">
    <property type="component" value="Unassembled WGS sequence"/>
</dbReference>
<keyword evidence="12" id="KW-1185">Reference proteome</keyword>
<feature type="region of interest" description="Disordered" evidence="8">
    <location>
        <begin position="216"/>
        <end position="258"/>
    </location>
</feature>
<evidence type="ECO:0000256" key="9">
    <source>
        <dbReference type="SAM" id="SignalP"/>
    </source>
</evidence>
<evidence type="ECO:0000256" key="3">
    <source>
        <dbReference type="ARBA" id="ARBA00010457"/>
    </source>
</evidence>
<feature type="signal peptide" evidence="9">
    <location>
        <begin position="1"/>
        <end position="20"/>
    </location>
</feature>
<organism evidence="11 12">
    <name type="scientific">Ascosphaera apis ARSEF 7405</name>
    <dbReference type="NCBI Taxonomy" id="392613"/>
    <lineage>
        <taxon>Eukaryota</taxon>
        <taxon>Fungi</taxon>
        <taxon>Dikarya</taxon>
        <taxon>Ascomycota</taxon>
        <taxon>Pezizomycotina</taxon>
        <taxon>Eurotiomycetes</taxon>
        <taxon>Eurotiomycetidae</taxon>
        <taxon>Onygenales</taxon>
        <taxon>Ascosphaeraceae</taxon>
        <taxon>Ascosphaera</taxon>
    </lineage>
</organism>
<evidence type="ECO:0000256" key="1">
    <source>
        <dbReference type="ARBA" id="ARBA00004196"/>
    </source>
</evidence>
<proteinExistence type="inferred from homology"/>
<dbReference type="InterPro" id="IPR036423">
    <property type="entry name" value="SOD-like_Cu/Zn_dom_sf"/>
</dbReference>
<dbReference type="OrthoDB" id="159229at2759"/>
<comment type="subcellular location">
    <subcellularLocation>
        <location evidence="1">Cell envelope</location>
    </subcellularLocation>
    <subcellularLocation>
        <location evidence="2">Secreted</location>
    </subcellularLocation>
</comment>
<accession>A0A162ISG6</accession>
<dbReference type="InterPro" id="IPR001424">
    <property type="entry name" value="SOD_Cu_Zn_dom"/>
</dbReference>
<dbReference type="AlphaFoldDB" id="A0A162ISG6"/>
<evidence type="ECO:0000313" key="11">
    <source>
        <dbReference type="EMBL" id="KZZ97812.1"/>
    </source>
</evidence>
<keyword evidence="5" id="KW-0964">Secreted</keyword>
<comment type="catalytic activity">
    <reaction evidence="7">
        <text>2 superoxide + 2 H(+) = H2O2 + O2</text>
        <dbReference type="Rhea" id="RHEA:20696"/>
        <dbReference type="ChEBI" id="CHEBI:15378"/>
        <dbReference type="ChEBI" id="CHEBI:15379"/>
        <dbReference type="ChEBI" id="CHEBI:16240"/>
        <dbReference type="ChEBI" id="CHEBI:18421"/>
        <dbReference type="EC" id="1.15.1.1"/>
    </reaction>
</comment>
<dbReference type="Pfam" id="PF00080">
    <property type="entry name" value="Sod_Cu"/>
    <property type="match status" value="1"/>
</dbReference>
<evidence type="ECO:0000256" key="8">
    <source>
        <dbReference type="SAM" id="MobiDB-lite"/>
    </source>
</evidence>
<evidence type="ECO:0000256" key="7">
    <source>
        <dbReference type="ARBA" id="ARBA00049204"/>
    </source>
</evidence>
<dbReference type="SUPFAM" id="SSF49329">
    <property type="entry name" value="Cu,Zn superoxide dismutase-like"/>
    <property type="match status" value="1"/>
</dbReference>
<feature type="domain" description="Superoxide dismutase copper/zinc binding" evidence="10">
    <location>
        <begin position="58"/>
        <end position="170"/>
    </location>
</feature>
<dbReference type="VEuPathDB" id="FungiDB:AAP_00073"/>
<dbReference type="EMBL" id="AZGZ01000001">
    <property type="protein sequence ID" value="KZZ97812.1"/>
    <property type="molecule type" value="Genomic_DNA"/>
</dbReference>
<dbReference type="Gene3D" id="2.60.40.200">
    <property type="entry name" value="Superoxide dismutase, copper/zinc binding domain"/>
    <property type="match status" value="1"/>
</dbReference>
<dbReference type="GO" id="GO:0004784">
    <property type="term" value="F:superoxide dismutase activity"/>
    <property type="evidence" value="ECO:0007669"/>
    <property type="project" value="UniProtKB-EC"/>
</dbReference>
<dbReference type="GO" id="GO:0005507">
    <property type="term" value="F:copper ion binding"/>
    <property type="evidence" value="ECO:0007669"/>
    <property type="project" value="InterPro"/>
</dbReference>
<dbReference type="InterPro" id="IPR024134">
    <property type="entry name" value="SOD_Cu/Zn_/chaperone"/>
</dbReference>
<keyword evidence="9" id="KW-0732">Signal</keyword>
<evidence type="ECO:0000259" key="10">
    <source>
        <dbReference type="Pfam" id="PF00080"/>
    </source>
</evidence>
<feature type="chain" id="PRO_5007835526" description="superoxide dismutase" evidence="9">
    <location>
        <begin position="21"/>
        <end position="282"/>
    </location>
</feature>
<name>A0A162ISG6_9EURO</name>